<dbReference type="PANTHER" id="PTHR46136:SF19">
    <property type="entry name" value="TRANSCRIPTION FACTOR GTE12"/>
    <property type="match status" value="1"/>
</dbReference>
<evidence type="ECO:0000259" key="5">
    <source>
        <dbReference type="PROSITE" id="PS50014"/>
    </source>
</evidence>
<evidence type="ECO:0000256" key="2">
    <source>
        <dbReference type="PROSITE-ProRule" id="PRU00035"/>
    </source>
</evidence>
<evidence type="ECO:0000313" key="7">
    <source>
        <dbReference type="Proteomes" id="UP000325081"/>
    </source>
</evidence>
<dbReference type="AlphaFoldDB" id="A0A5A7NVE7"/>
<dbReference type="InterPro" id="IPR001487">
    <property type="entry name" value="Bromodomain"/>
</dbReference>
<evidence type="ECO:0000256" key="1">
    <source>
        <dbReference type="ARBA" id="ARBA00023117"/>
    </source>
</evidence>
<feature type="compositionally biased region" description="Low complexity" evidence="4">
    <location>
        <begin position="359"/>
        <end position="371"/>
    </location>
</feature>
<keyword evidence="3" id="KW-0175">Coiled coil</keyword>
<evidence type="ECO:0000256" key="3">
    <source>
        <dbReference type="SAM" id="Coils"/>
    </source>
</evidence>
<dbReference type="InterPro" id="IPR036427">
    <property type="entry name" value="Bromodomain-like_sf"/>
</dbReference>
<reference evidence="7" key="1">
    <citation type="journal article" date="2019" name="Curr. Biol.">
        <title>Genome Sequence of Striga asiatica Provides Insight into the Evolution of Plant Parasitism.</title>
        <authorList>
            <person name="Yoshida S."/>
            <person name="Kim S."/>
            <person name="Wafula E.K."/>
            <person name="Tanskanen J."/>
            <person name="Kim Y.M."/>
            <person name="Honaas L."/>
            <person name="Yang Z."/>
            <person name="Spallek T."/>
            <person name="Conn C.E."/>
            <person name="Ichihashi Y."/>
            <person name="Cheong K."/>
            <person name="Cui S."/>
            <person name="Der J.P."/>
            <person name="Gundlach H."/>
            <person name="Jiao Y."/>
            <person name="Hori C."/>
            <person name="Ishida J.K."/>
            <person name="Kasahara H."/>
            <person name="Kiba T."/>
            <person name="Kim M.S."/>
            <person name="Koo N."/>
            <person name="Laohavisit A."/>
            <person name="Lee Y.H."/>
            <person name="Lumba S."/>
            <person name="McCourt P."/>
            <person name="Mortimer J.C."/>
            <person name="Mutuku J.M."/>
            <person name="Nomura T."/>
            <person name="Sasaki-Sekimoto Y."/>
            <person name="Seto Y."/>
            <person name="Wang Y."/>
            <person name="Wakatake T."/>
            <person name="Sakakibara H."/>
            <person name="Demura T."/>
            <person name="Yamaguchi S."/>
            <person name="Yoneyama K."/>
            <person name="Manabe R.I."/>
            <person name="Nelson D.C."/>
            <person name="Schulman A.H."/>
            <person name="Timko M.P."/>
            <person name="dePamphilis C.W."/>
            <person name="Choi D."/>
            <person name="Shirasu K."/>
        </authorList>
    </citation>
    <scope>NUCLEOTIDE SEQUENCE [LARGE SCALE GENOMIC DNA]</scope>
    <source>
        <strain evidence="7">cv. UVA1</strain>
    </source>
</reference>
<keyword evidence="7" id="KW-1185">Reference proteome</keyword>
<feature type="compositionally biased region" description="Polar residues" evidence="4">
    <location>
        <begin position="290"/>
        <end position="302"/>
    </location>
</feature>
<evidence type="ECO:0000256" key="4">
    <source>
        <dbReference type="SAM" id="MobiDB-lite"/>
    </source>
</evidence>
<comment type="caution">
    <text evidence="6">The sequence shown here is derived from an EMBL/GenBank/DDBJ whole genome shotgun (WGS) entry which is preliminary data.</text>
</comment>
<dbReference type="Gene3D" id="1.20.920.10">
    <property type="entry name" value="Bromodomain-like"/>
    <property type="match status" value="1"/>
</dbReference>
<name>A0A5A7NVE7_STRAF</name>
<dbReference type="SUPFAM" id="SSF47370">
    <property type="entry name" value="Bromodomain"/>
    <property type="match status" value="1"/>
</dbReference>
<feature type="region of interest" description="Disordered" evidence="4">
    <location>
        <begin position="329"/>
        <end position="393"/>
    </location>
</feature>
<dbReference type="PANTHER" id="PTHR46136">
    <property type="entry name" value="TRANSCRIPTION FACTOR GTE8"/>
    <property type="match status" value="1"/>
</dbReference>
<dbReference type="InterPro" id="IPR052442">
    <property type="entry name" value="Env_Response_Regulator"/>
</dbReference>
<proteinExistence type="predicted"/>
<accession>A0A5A7NVE7</accession>
<dbReference type="PRINTS" id="PR00503">
    <property type="entry name" value="BROMODOMAIN"/>
</dbReference>
<feature type="region of interest" description="Disordered" evidence="4">
    <location>
        <begin position="245"/>
        <end position="265"/>
    </location>
</feature>
<sequence length="555" mass="62018">MPFPTMTTAVDTAPRNLKFKITSRGIRSNSEVKPRDNTSKGLLKNGLKVNKISKSGNNRSHLTANPIVPATPAKRKPEVSFDGQTRKKAKMDRTLKYRCENILKKLLSHTRSFIFSEPVDPVKWNIPDYFSIITKPMDLGTIKCKLDGNMYFSAEEFAADVKLTFSNATTYNPPGNDVHELAKEMGDQFSRSWKLLGVWLKQRNGNDEKGSFVHHVENNGRATKQTVENHHQGAKRVGLSKTSFDSLHDDRSLRNSRTKVGAADGTCGKVKPITLKVCSSSRAVEKEPRSQSSCAPGKQSQPVDSVEAKCHSCVNSACHCRLKDSSAQASKSDVSSEKSSENNQCGDSDSKPYSEVKRSSAIQRSSSSLESDGPGVVIHEEKSPDLPNAATTALSSTEGWASLNAQMSPNKALRVAMLKSRFADTIFRATHQVEKVDPMRMKQERERLEREKLEEKARIEAEIKAAEAASRREQDELRMKRERERAAARMALQKMEKSVEINESMDILKDVEMLCFGFQAGKTLERFGLYLKEDYLEDEDEDEDAFLNAEDGEIL</sequence>
<dbReference type="OrthoDB" id="21449at2759"/>
<gene>
    <name evidence="6" type="ORF">STAS_00082</name>
</gene>
<feature type="domain" description="Bromo" evidence="5">
    <location>
        <begin position="107"/>
        <end position="179"/>
    </location>
</feature>
<dbReference type="Proteomes" id="UP000325081">
    <property type="component" value="Unassembled WGS sequence"/>
</dbReference>
<protein>
    <submittedName>
        <fullName evidence="6">Bromodomain-containing factor</fullName>
    </submittedName>
</protein>
<dbReference type="SMART" id="SM00297">
    <property type="entry name" value="BROMO"/>
    <property type="match status" value="1"/>
</dbReference>
<dbReference type="Pfam" id="PF00439">
    <property type="entry name" value="Bromodomain"/>
    <property type="match status" value="1"/>
</dbReference>
<organism evidence="6 7">
    <name type="scientific">Striga asiatica</name>
    <name type="common">Asiatic witchweed</name>
    <name type="synonym">Buchnera asiatica</name>
    <dbReference type="NCBI Taxonomy" id="4170"/>
    <lineage>
        <taxon>Eukaryota</taxon>
        <taxon>Viridiplantae</taxon>
        <taxon>Streptophyta</taxon>
        <taxon>Embryophyta</taxon>
        <taxon>Tracheophyta</taxon>
        <taxon>Spermatophyta</taxon>
        <taxon>Magnoliopsida</taxon>
        <taxon>eudicotyledons</taxon>
        <taxon>Gunneridae</taxon>
        <taxon>Pentapetalae</taxon>
        <taxon>asterids</taxon>
        <taxon>lamiids</taxon>
        <taxon>Lamiales</taxon>
        <taxon>Orobanchaceae</taxon>
        <taxon>Buchnereae</taxon>
        <taxon>Striga</taxon>
    </lineage>
</organism>
<evidence type="ECO:0000313" key="6">
    <source>
        <dbReference type="EMBL" id="GER24554.1"/>
    </source>
</evidence>
<dbReference type="PROSITE" id="PS50014">
    <property type="entry name" value="BROMODOMAIN_2"/>
    <property type="match status" value="1"/>
</dbReference>
<keyword evidence="1 2" id="KW-0103">Bromodomain</keyword>
<feature type="coiled-coil region" evidence="3">
    <location>
        <begin position="445"/>
        <end position="485"/>
    </location>
</feature>
<feature type="compositionally biased region" description="Basic and acidic residues" evidence="4">
    <location>
        <begin position="348"/>
        <end position="358"/>
    </location>
</feature>
<feature type="region of interest" description="Disordered" evidence="4">
    <location>
        <begin position="280"/>
        <end position="302"/>
    </location>
</feature>
<dbReference type="EMBL" id="BKCP01000001">
    <property type="protein sequence ID" value="GER24554.1"/>
    <property type="molecule type" value="Genomic_DNA"/>
</dbReference>